<dbReference type="PANTHER" id="PTHR33627:SF1">
    <property type="entry name" value="TRANSPOSASE"/>
    <property type="match status" value="1"/>
</dbReference>
<dbReference type="InterPro" id="IPR039365">
    <property type="entry name" value="IS701-like"/>
</dbReference>
<gene>
    <name evidence="2" type="ORF">BJ981_005034</name>
    <name evidence="3" type="ORF">BJ981_005040</name>
</gene>
<protein>
    <recommendedName>
        <fullName evidence="1">Transposase IS701-like DDE domain-containing protein</fullName>
    </recommendedName>
</protein>
<evidence type="ECO:0000313" key="4">
    <source>
        <dbReference type="Proteomes" id="UP000588112"/>
    </source>
</evidence>
<feature type="domain" description="Transposase IS701-like DDE" evidence="1">
    <location>
        <begin position="26"/>
        <end position="111"/>
    </location>
</feature>
<reference evidence="2 4" key="1">
    <citation type="submission" date="2020-08" db="EMBL/GenBank/DDBJ databases">
        <title>Sequencing the genomes of 1000 actinobacteria strains.</title>
        <authorList>
            <person name="Klenk H.-P."/>
        </authorList>
    </citation>
    <scope>NUCLEOTIDE SEQUENCE [LARGE SCALE GENOMIC DNA]</scope>
    <source>
        <strain evidence="2 4">DSM 45790</strain>
    </source>
</reference>
<keyword evidence="4" id="KW-1185">Reference proteome</keyword>
<dbReference type="EMBL" id="JACHBR010000001">
    <property type="protein sequence ID" value="MBB5629335.1"/>
    <property type="molecule type" value="Genomic_DNA"/>
</dbReference>
<proteinExistence type="predicted"/>
<dbReference type="Pfam" id="PF13546">
    <property type="entry name" value="DDE_5"/>
    <property type="match status" value="1"/>
</dbReference>
<evidence type="ECO:0000313" key="2">
    <source>
        <dbReference type="EMBL" id="MBB5629335.1"/>
    </source>
</evidence>
<evidence type="ECO:0000259" key="1">
    <source>
        <dbReference type="Pfam" id="PF13546"/>
    </source>
</evidence>
<evidence type="ECO:0000313" key="3">
    <source>
        <dbReference type="EMBL" id="MBB5629341.1"/>
    </source>
</evidence>
<comment type="caution">
    <text evidence="2">The sequence shown here is derived from an EMBL/GenBank/DDBJ whole genome shotgun (WGS) entry which is preliminary data.</text>
</comment>
<accession>A0A7W9DTF4</accession>
<dbReference type="InterPro" id="IPR038721">
    <property type="entry name" value="IS701-like_DDE_dom"/>
</dbReference>
<dbReference type="PANTHER" id="PTHR33627">
    <property type="entry name" value="TRANSPOSASE"/>
    <property type="match status" value="1"/>
</dbReference>
<organism evidence="2 4">
    <name type="scientific">Sphaerisporangium krabiense</name>
    <dbReference type="NCBI Taxonomy" id="763782"/>
    <lineage>
        <taxon>Bacteria</taxon>
        <taxon>Bacillati</taxon>
        <taxon>Actinomycetota</taxon>
        <taxon>Actinomycetes</taxon>
        <taxon>Streptosporangiales</taxon>
        <taxon>Streptosporangiaceae</taxon>
        <taxon>Sphaerisporangium</taxon>
    </lineage>
</organism>
<name>A0A7W9DTF4_9ACTN</name>
<dbReference type="EMBL" id="JACHBR010000001">
    <property type="protein sequence ID" value="MBB5629341.1"/>
    <property type="molecule type" value="Genomic_DNA"/>
</dbReference>
<dbReference type="AlphaFoldDB" id="A0A7W9DTF4"/>
<dbReference type="Proteomes" id="UP000588112">
    <property type="component" value="Unassembled WGS sequence"/>
</dbReference>
<sequence>MAASRSVDPDGWTVIFNELMARIAGRFGRVEPRRAAGVYVRGLLADIDRENCWNLAEHAAANGPQTLQRLLRTARWDADAVRDDVRAFVVGQLGPDGVLVVDETGFVKKGTLGRCATPIRRHRRPDRELPDRRVAGLRHPSRAGVAGSAALPARAHLAGRLRPVSRGRGPR</sequence>